<dbReference type="Pfam" id="PF03460">
    <property type="entry name" value="NIR_SIR_ferr"/>
    <property type="match status" value="2"/>
</dbReference>
<dbReference type="Proteomes" id="UP000597338">
    <property type="component" value="Unassembled WGS sequence"/>
</dbReference>
<evidence type="ECO:0000259" key="8">
    <source>
        <dbReference type="Pfam" id="PF03460"/>
    </source>
</evidence>
<dbReference type="InterPro" id="IPR051329">
    <property type="entry name" value="NIR_SIR_4Fe-4S"/>
</dbReference>
<evidence type="ECO:0000259" key="7">
    <source>
        <dbReference type="Pfam" id="PF01077"/>
    </source>
</evidence>
<dbReference type="Gene3D" id="3.90.480.10">
    <property type="entry name" value="Sulfite Reductase Hemoprotein,Domain 2"/>
    <property type="match status" value="1"/>
</dbReference>
<dbReference type="InterPro" id="IPR006067">
    <property type="entry name" value="NO2/SO3_Rdtase_4Fe4S_dom"/>
</dbReference>
<evidence type="ECO:0000313" key="9">
    <source>
        <dbReference type="EMBL" id="GGC29820.1"/>
    </source>
</evidence>
<dbReference type="PRINTS" id="PR00397">
    <property type="entry name" value="SIROHAEM"/>
</dbReference>
<feature type="domain" description="Nitrite/Sulfite reductase ferredoxin-like" evidence="8">
    <location>
        <begin position="324"/>
        <end position="389"/>
    </location>
</feature>
<evidence type="ECO:0000313" key="10">
    <source>
        <dbReference type="Proteomes" id="UP000597338"/>
    </source>
</evidence>
<dbReference type="InterPro" id="IPR006066">
    <property type="entry name" value="NO2/SO3_Rdtase_FeS/sirohaem_BS"/>
</dbReference>
<feature type="domain" description="Nitrite/sulphite reductase 4Fe-4S" evidence="7">
    <location>
        <begin position="122"/>
        <end position="277"/>
    </location>
</feature>
<name>A0ABQ1LTT1_9SPHI</name>
<dbReference type="InterPro" id="IPR045854">
    <property type="entry name" value="NO2/SO3_Rdtase_4Fe4S_sf"/>
</dbReference>
<evidence type="ECO:0000256" key="3">
    <source>
        <dbReference type="ARBA" id="ARBA00022723"/>
    </source>
</evidence>
<dbReference type="SUPFAM" id="SSF55124">
    <property type="entry name" value="Nitrite/Sulfite reductase N-terminal domain-like"/>
    <property type="match status" value="2"/>
</dbReference>
<dbReference type="InterPro" id="IPR036136">
    <property type="entry name" value="Nit/Sulf_reduc_fer-like_dom_sf"/>
</dbReference>
<dbReference type="RefSeq" id="WP_188750633.1">
    <property type="nucleotide sequence ID" value="NZ_BMIK01000006.1"/>
</dbReference>
<evidence type="ECO:0000256" key="4">
    <source>
        <dbReference type="ARBA" id="ARBA00023002"/>
    </source>
</evidence>
<dbReference type="PANTHER" id="PTHR32439">
    <property type="entry name" value="FERREDOXIN--NITRITE REDUCTASE, CHLOROPLASTIC"/>
    <property type="match status" value="1"/>
</dbReference>
<dbReference type="Gene3D" id="3.30.413.10">
    <property type="entry name" value="Sulfite Reductase Hemoprotein, domain 1"/>
    <property type="match status" value="2"/>
</dbReference>
<keyword evidence="3" id="KW-0479">Metal-binding</keyword>
<dbReference type="Gene3D" id="1.20.120.330">
    <property type="entry name" value="Nucleotidyltransferases domain 2"/>
    <property type="match status" value="1"/>
</dbReference>
<dbReference type="PANTHER" id="PTHR32439:SF9">
    <property type="entry name" value="BLR3264 PROTEIN"/>
    <property type="match status" value="1"/>
</dbReference>
<protein>
    <submittedName>
        <fullName evidence="9">Ferredoxin--nitrite reductase</fullName>
    </submittedName>
</protein>
<reference evidence="10" key="1">
    <citation type="journal article" date="2019" name="Int. J. Syst. Evol. Microbiol.">
        <title>The Global Catalogue of Microorganisms (GCM) 10K type strain sequencing project: providing services to taxonomists for standard genome sequencing and annotation.</title>
        <authorList>
            <consortium name="The Broad Institute Genomics Platform"/>
            <consortium name="The Broad Institute Genome Sequencing Center for Infectious Disease"/>
            <person name="Wu L."/>
            <person name="Ma J."/>
        </authorList>
    </citation>
    <scope>NUCLEOTIDE SEQUENCE [LARGE SCALE GENOMIC DNA]</scope>
    <source>
        <strain evidence="10">CGMCC 1.15342</strain>
    </source>
</reference>
<keyword evidence="1" id="KW-0004">4Fe-4S</keyword>
<keyword evidence="5" id="KW-0408">Iron</keyword>
<feature type="domain" description="Nitrite/Sulfite reductase ferredoxin-like" evidence="8">
    <location>
        <begin position="47"/>
        <end position="113"/>
    </location>
</feature>
<dbReference type="Pfam" id="PF01077">
    <property type="entry name" value="NIR_SIR"/>
    <property type="match status" value="2"/>
</dbReference>
<evidence type="ECO:0000256" key="2">
    <source>
        <dbReference type="ARBA" id="ARBA00022617"/>
    </source>
</evidence>
<sequence>MQSFRTELENPVVEKEIIELERKIRAYREGSMVEDKFKSLRLARGIYGQRQPGVQMVRIKLPFGKATFKQLLRIADISDEYAIRNLHFTTRQDIQIHFVSLDRTPELWAKLAQDDITIREACGNTVRNVTASPQAGIDPEEPFDVSPYAHATFSYFLRNPICQELGRKFKFGFSSSTRDTAFAFGQDLGFIPKVRTVNNVEERGFRVILGGGLGAQPMAGHLVHEFLPEDQLIPYSESVLRVFDRYGERNNRNKARFKYLIQKLGLDEVKRLIAEEQIASKVKTFKIDRDAVPQPEPPELRPIEEEPVSNPIAYEVWKKTNTWEQKQTGYYAVYVKVPTGDMPTKDARVLIAGIRGHVADEVRITQNQGLLLKFAREESLPHIYNVLEKIGFAKPGFDSVADVTTCPGTDTCNLGISNSTEMARVLESLIYDEYEELVFDREIKIKISGCMNSCGQHGIANIGIHGSSLKADGRVVPAAQIMLGGGVLGDGLGRVAERVIKVPSKRVVSAVRLLLDDYLANSNPEERFHDYYDRQTKDYFYRMLKPLADLTTLIEDEFVDWGHQETYQQAIGVGECAGVVIDLVAVLLFEAEEKLGWANESYSAGAYADAIYHAYAVYISTAKALLLDKGIHSSTQIAIIRDFDKNFVESGEFLVSGGFEDRVLEINKHEPSEAFARQYLAGVIDFYQTVAAKRSVTAEVNG</sequence>
<dbReference type="SUPFAM" id="SSF56014">
    <property type="entry name" value="Nitrite and sulphite reductase 4Fe-4S domain-like"/>
    <property type="match status" value="2"/>
</dbReference>
<keyword evidence="2" id="KW-0349">Heme</keyword>
<keyword evidence="6" id="KW-0411">Iron-sulfur</keyword>
<organism evidence="9 10">
    <name type="scientific">Parapedobacter defluvii</name>
    <dbReference type="NCBI Taxonomy" id="2045106"/>
    <lineage>
        <taxon>Bacteria</taxon>
        <taxon>Pseudomonadati</taxon>
        <taxon>Bacteroidota</taxon>
        <taxon>Sphingobacteriia</taxon>
        <taxon>Sphingobacteriales</taxon>
        <taxon>Sphingobacteriaceae</taxon>
        <taxon>Parapedobacter</taxon>
    </lineage>
</organism>
<keyword evidence="10" id="KW-1185">Reference proteome</keyword>
<feature type="domain" description="Nitrite/sulphite reductase 4Fe-4S" evidence="7">
    <location>
        <begin position="398"/>
        <end position="541"/>
    </location>
</feature>
<dbReference type="InterPro" id="IPR005117">
    <property type="entry name" value="NiRdtase/SiRdtase_haem-b_fer"/>
</dbReference>
<accession>A0ABQ1LTT1</accession>
<evidence type="ECO:0000256" key="5">
    <source>
        <dbReference type="ARBA" id="ARBA00023004"/>
    </source>
</evidence>
<gene>
    <name evidence="9" type="ORF">GCM10011386_22320</name>
</gene>
<dbReference type="EMBL" id="BMIK01000006">
    <property type="protein sequence ID" value="GGC29820.1"/>
    <property type="molecule type" value="Genomic_DNA"/>
</dbReference>
<evidence type="ECO:0000256" key="1">
    <source>
        <dbReference type="ARBA" id="ARBA00022485"/>
    </source>
</evidence>
<evidence type="ECO:0000256" key="6">
    <source>
        <dbReference type="ARBA" id="ARBA00023014"/>
    </source>
</evidence>
<comment type="caution">
    <text evidence="9">The sequence shown here is derived from an EMBL/GenBank/DDBJ whole genome shotgun (WGS) entry which is preliminary data.</text>
</comment>
<keyword evidence="4" id="KW-0560">Oxidoreductase</keyword>
<proteinExistence type="predicted"/>